<dbReference type="PANTHER" id="PTHR41534:SF2">
    <property type="entry name" value="3-PHENYLPROPIONATE_CINNAMIC ACID DIOXYGENASE SUBUNIT BETA"/>
    <property type="match status" value="1"/>
</dbReference>
<dbReference type="Pfam" id="PF00866">
    <property type="entry name" value="Ring_hydroxyl_B"/>
    <property type="match status" value="1"/>
</dbReference>
<evidence type="ECO:0000256" key="2">
    <source>
        <dbReference type="ARBA" id="ARBA00023002"/>
    </source>
</evidence>
<dbReference type="GO" id="GO:0051213">
    <property type="term" value="F:dioxygenase activity"/>
    <property type="evidence" value="ECO:0007669"/>
    <property type="project" value="UniProtKB-KW"/>
</dbReference>
<dbReference type="CDD" id="cd00667">
    <property type="entry name" value="ring_hydroxylating_dioxygenases_beta"/>
    <property type="match status" value="1"/>
</dbReference>
<evidence type="ECO:0000313" key="4">
    <source>
        <dbReference type="Proteomes" id="UP000539372"/>
    </source>
</evidence>
<dbReference type="RefSeq" id="WP_169626935.1">
    <property type="nucleotide sequence ID" value="NZ_JABBNT010000006.1"/>
</dbReference>
<dbReference type="AlphaFoldDB" id="A0A7Y0HHB2"/>
<dbReference type="GO" id="GO:0019380">
    <property type="term" value="P:3-phenylpropionate catabolic process"/>
    <property type="evidence" value="ECO:0007669"/>
    <property type="project" value="TreeGrafter"/>
</dbReference>
<reference evidence="3 4" key="1">
    <citation type="submission" date="2020-04" db="EMBL/GenBank/DDBJ databases">
        <title>Rhodospirillaceae bacterium KN72 isolated from deep sea.</title>
        <authorList>
            <person name="Zhang D.-C."/>
        </authorList>
    </citation>
    <scope>NUCLEOTIDE SEQUENCE [LARGE SCALE GENOMIC DNA]</scope>
    <source>
        <strain evidence="3 4">KN72</strain>
    </source>
</reference>
<gene>
    <name evidence="3" type="ORF">HH303_18755</name>
</gene>
<accession>A0A7Y0HHB2</accession>
<dbReference type="PANTHER" id="PTHR41534">
    <property type="entry name" value="BLR3401 PROTEIN"/>
    <property type="match status" value="1"/>
</dbReference>
<dbReference type="EMBL" id="JABBNT010000006">
    <property type="protein sequence ID" value="NMM46538.1"/>
    <property type="molecule type" value="Genomic_DNA"/>
</dbReference>
<dbReference type="InterPro" id="IPR000391">
    <property type="entry name" value="Rng_hydr_dOase-bsu"/>
</dbReference>
<sequence length="197" mass="23177">MTNQNTDPSTSSYYVTDAFYEGLMRDFDSWDDDALRIDEGPNHVRASAMLKREARYLDQGRYQDWLSLFAAECAYWIPGTWHRGDPRREIAFAFHDRRQLEDRVYRLETGFAWSQTPASRTSRMVSNIEVFSTRTPGIFMVRSNFHTTEFWNGEMRFWIGNAVHRLYTHQDGTMKILAKQVNLLNCDENIRNPSITL</sequence>
<evidence type="ECO:0000256" key="1">
    <source>
        <dbReference type="ARBA" id="ARBA00009570"/>
    </source>
</evidence>
<proteinExistence type="inferred from homology"/>
<dbReference type="SUPFAM" id="SSF54427">
    <property type="entry name" value="NTF2-like"/>
    <property type="match status" value="1"/>
</dbReference>
<comment type="similarity">
    <text evidence="1">Belongs to the bacterial ring-hydroxylating dioxygenase beta subunit family.</text>
</comment>
<dbReference type="InterPro" id="IPR032710">
    <property type="entry name" value="NTF2-like_dom_sf"/>
</dbReference>
<keyword evidence="2" id="KW-0560">Oxidoreductase</keyword>
<organism evidence="3 4">
    <name type="scientific">Pacificispira spongiicola</name>
    <dbReference type="NCBI Taxonomy" id="2729598"/>
    <lineage>
        <taxon>Bacteria</taxon>
        <taxon>Pseudomonadati</taxon>
        <taxon>Pseudomonadota</taxon>
        <taxon>Alphaproteobacteria</taxon>
        <taxon>Rhodospirillales</taxon>
        <taxon>Rhodospirillaceae</taxon>
        <taxon>Pacificispira</taxon>
    </lineage>
</organism>
<protein>
    <submittedName>
        <fullName evidence="3">Aromatic-ring-hydroxylating dioxygenase subunit beta</fullName>
    </submittedName>
</protein>
<comment type="caution">
    <text evidence="3">The sequence shown here is derived from an EMBL/GenBank/DDBJ whole genome shotgun (WGS) entry which is preliminary data.</text>
</comment>
<keyword evidence="4" id="KW-1185">Reference proteome</keyword>
<name>A0A7Y0HHB2_9PROT</name>
<keyword evidence="3" id="KW-0223">Dioxygenase</keyword>
<dbReference type="Proteomes" id="UP000539372">
    <property type="component" value="Unassembled WGS sequence"/>
</dbReference>
<dbReference type="Gene3D" id="3.10.450.50">
    <property type="match status" value="1"/>
</dbReference>
<evidence type="ECO:0000313" key="3">
    <source>
        <dbReference type="EMBL" id="NMM46538.1"/>
    </source>
</evidence>